<evidence type="ECO:0000313" key="3">
    <source>
        <dbReference type="Proteomes" id="UP000250557"/>
    </source>
</evidence>
<evidence type="ECO:0000313" key="4">
    <source>
        <dbReference type="Proteomes" id="UP000663940"/>
    </source>
</evidence>
<sequence length="67" mass="7943">MLLVPRRHSLNIIITDTPFVFLNRFFQLAEAVIKAGIRQAWLTKPVNRPCNYPSYWLDRVDLVVDWD</sequence>
<dbReference type="Proteomes" id="UP000663940">
    <property type="component" value="Chromosome"/>
</dbReference>
<keyword evidence="4" id="KW-1185">Reference proteome</keyword>
<evidence type="ECO:0000313" key="2">
    <source>
        <dbReference type="EMBL" id="QTE47765.1"/>
    </source>
</evidence>
<reference evidence="1 3" key="1">
    <citation type="submission" date="2019-08" db="EMBL/GenBank/DDBJ databases">
        <title>Comparative genome analysis confer to the adaptation heavy metal polluted environment.</title>
        <authorList>
            <person name="Li Y."/>
        </authorList>
    </citation>
    <scope>NUCLEOTIDE SEQUENCE [LARGE SCALE GENOMIC DNA]</scope>
    <source>
        <strain evidence="1 3">P2</strain>
    </source>
</reference>
<accession>A0AAE6MHD2</accession>
<reference evidence="2 4" key="2">
    <citation type="submission" date="2021-03" db="EMBL/GenBank/DDBJ databases">
        <title>Mucilaginibacter strains isolated from gold and copper mining confer multi heavy-metal resistance.</title>
        <authorList>
            <person name="Li Y."/>
        </authorList>
    </citation>
    <scope>NUCLEOTIDE SEQUENCE [LARGE SCALE GENOMIC DNA]</scope>
    <source>
        <strain evidence="2 4">P2-4</strain>
    </source>
</reference>
<organism evidence="1 3">
    <name type="scientific">Mucilaginibacter rubeus</name>
    <dbReference type="NCBI Taxonomy" id="2027860"/>
    <lineage>
        <taxon>Bacteria</taxon>
        <taxon>Pseudomonadati</taxon>
        <taxon>Bacteroidota</taxon>
        <taxon>Sphingobacteriia</taxon>
        <taxon>Sphingobacteriales</taxon>
        <taxon>Sphingobacteriaceae</taxon>
        <taxon>Mucilaginibacter</taxon>
    </lineage>
</organism>
<dbReference type="EMBL" id="CP043451">
    <property type="protein sequence ID" value="QEM03470.1"/>
    <property type="molecule type" value="Genomic_DNA"/>
</dbReference>
<dbReference type="EMBL" id="CP071880">
    <property type="protein sequence ID" value="QTE47765.1"/>
    <property type="molecule type" value="Genomic_DNA"/>
</dbReference>
<dbReference type="Proteomes" id="UP000250557">
    <property type="component" value="Chromosome"/>
</dbReference>
<protein>
    <submittedName>
        <fullName evidence="1">Uncharacterized protein</fullName>
    </submittedName>
</protein>
<dbReference type="RefSeq" id="WP_112652940.1">
    <property type="nucleotide sequence ID" value="NZ_CP043451.1"/>
</dbReference>
<proteinExistence type="predicted"/>
<gene>
    <name evidence="1" type="ORF">DIU31_008040</name>
    <name evidence="2" type="ORF">J3L21_19615</name>
</gene>
<name>A0AAE6MHD2_9SPHI</name>
<evidence type="ECO:0000313" key="1">
    <source>
        <dbReference type="EMBL" id="QEM03470.1"/>
    </source>
</evidence>
<dbReference type="AlphaFoldDB" id="A0AAE6MHD2"/>